<sequence>MGLIFAILMMGLMASLSPATIVVFILVLATARPRTNATAFLVGWAISLVVVFSLSYAVGSSRTAQQGTGRTGLVVLELLAGLALVGAGVRQWRRRGVLPADSDGWGSKKVLGRLDNLSPRGASVLGVIKQPWAITTAAAIYLAHHHVQGFLTLIAFACFTVASTASVGLMYLFYARRPGEAEAYLARLRDRAIASGPTVFAVAAVAIGVFLVVDAVRDLTGS</sequence>
<name>A0ABT4CCR9_9ACTN</name>
<dbReference type="RefSeq" id="WP_268111663.1">
    <property type="nucleotide sequence ID" value="NZ_JAPPUX010000003.1"/>
</dbReference>
<dbReference type="InterPro" id="IPR021315">
    <property type="entry name" value="Gap/Sap"/>
</dbReference>
<feature type="transmembrane region" description="Helical" evidence="1">
    <location>
        <begin position="193"/>
        <end position="213"/>
    </location>
</feature>
<feature type="transmembrane region" description="Helical" evidence="1">
    <location>
        <begin position="71"/>
        <end position="89"/>
    </location>
</feature>
<evidence type="ECO:0000256" key="1">
    <source>
        <dbReference type="SAM" id="Phobius"/>
    </source>
</evidence>
<reference evidence="2" key="1">
    <citation type="submission" date="2022-08" db="EMBL/GenBank/DDBJ databases">
        <title>Genome sequencing of Nocardioides sp. STR2.</title>
        <authorList>
            <person name="So Y."/>
        </authorList>
    </citation>
    <scope>NUCLEOTIDE SEQUENCE</scope>
    <source>
        <strain evidence="2">STR2</strain>
    </source>
</reference>
<feature type="transmembrane region" description="Helical" evidence="1">
    <location>
        <begin position="40"/>
        <end position="59"/>
    </location>
</feature>
<evidence type="ECO:0000313" key="2">
    <source>
        <dbReference type="EMBL" id="MCY4726753.1"/>
    </source>
</evidence>
<keyword evidence="1" id="KW-0812">Transmembrane</keyword>
<feature type="transmembrane region" description="Helical" evidence="1">
    <location>
        <begin position="6"/>
        <end position="28"/>
    </location>
</feature>
<protein>
    <submittedName>
        <fullName evidence="2">GAP family protein</fullName>
    </submittedName>
</protein>
<evidence type="ECO:0000313" key="3">
    <source>
        <dbReference type="Proteomes" id="UP001074726"/>
    </source>
</evidence>
<keyword evidence="3" id="KW-1185">Reference proteome</keyword>
<comment type="caution">
    <text evidence="2">The sequence shown here is derived from an EMBL/GenBank/DDBJ whole genome shotgun (WGS) entry which is preliminary data.</text>
</comment>
<gene>
    <name evidence="2" type="ORF">NYO98_10735</name>
</gene>
<dbReference type="Proteomes" id="UP001074726">
    <property type="component" value="Unassembled WGS sequence"/>
</dbReference>
<organism evidence="2 3">
    <name type="scientific">Nocardioides pini</name>
    <dbReference type="NCBI Taxonomy" id="2975053"/>
    <lineage>
        <taxon>Bacteria</taxon>
        <taxon>Bacillati</taxon>
        <taxon>Actinomycetota</taxon>
        <taxon>Actinomycetes</taxon>
        <taxon>Propionibacteriales</taxon>
        <taxon>Nocardioidaceae</taxon>
        <taxon>Nocardioides</taxon>
    </lineage>
</organism>
<feature type="transmembrane region" description="Helical" evidence="1">
    <location>
        <begin position="150"/>
        <end position="173"/>
    </location>
</feature>
<keyword evidence="1" id="KW-0472">Membrane</keyword>
<dbReference type="EMBL" id="JAPPUX010000003">
    <property type="protein sequence ID" value="MCY4726753.1"/>
    <property type="molecule type" value="Genomic_DNA"/>
</dbReference>
<keyword evidence="1" id="KW-1133">Transmembrane helix</keyword>
<proteinExistence type="predicted"/>
<accession>A0ABT4CCR9</accession>
<dbReference type="Pfam" id="PF11139">
    <property type="entry name" value="SfLAP"/>
    <property type="match status" value="1"/>
</dbReference>